<evidence type="ECO:0000256" key="3">
    <source>
        <dbReference type="ARBA" id="ARBA00022723"/>
    </source>
</evidence>
<proteinExistence type="inferred from homology"/>
<dbReference type="Proteomes" id="UP001064087">
    <property type="component" value="Chromosome"/>
</dbReference>
<evidence type="ECO:0000313" key="8">
    <source>
        <dbReference type="Proteomes" id="UP001064087"/>
    </source>
</evidence>
<keyword evidence="8" id="KW-1185">Reference proteome</keyword>
<accession>A0ABY6D9D1</accession>
<dbReference type="Pfam" id="PF02979">
    <property type="entry name" value="NHase_alpha"/>
    <property type="match status" value="1"/>
</dbReference>
<dbReference type="EC" id="4.2.1.84" evidence="2"/>
<sequence>MPHDHADHDHLSPSGHPYRADNDGPLTYWQQMEIAVRELLIEKGHITAAEIATQVNDMDSRSPANGAAVVARAWTDPEFKTRLLADAGDASREMGFDIGPLELIAVENTDEVHNLIVCTLCSCYPRNLLGLPPDWYKTRAYRSRAVREPRSVLREFGVDLPDGIRVRVHDSTADMRYIVLPARPKGTDGMDADALAALVTRDSMIGAGLARTP</sequence>
<evidence type="ECO:0000256" key="2">
    <source>
        <dbReference type="ARBA" id="ARBA00013079"/>
    </source>
</evidence>
<dbReference type="EMBL" id="CP106738">
    <property type="protein sequence ID" value="UXX82752.1"/>
    <property type="molecule type" value="Genomic_DNA"/>
</dbReference>
<comment type="similarity">
    <text evidence="1">Belongs to the nitrile hydratase subunit alpha family.</text>
</comment>
<dbReference type="InterPro" id="IPR036648">
    <property type="entry name" value="CN_Hdrase_a/SCN_Hdrase_g_sf"/>
</dbReference>
<dbReference type="GO" id="GO:0018822">
    <property type="term" value="F:nitrile hydratase activity"/>
    <property type="evidence" value="ECO:0007669"/>
    <property type="project" value="UniProtKB-EC"/>
</dbReference>
<name>A0ABY6D9D1_9RHOB</name>
<comment type="catalytic activity">
    <reaction evidence="5">
        <text>an aliphatic primary amide = an aliphatic nitrile + H2O</text>
        <dbReference type="Rhea" id="RHEA:12673"/>
        <dbReference type="ChEBI" id="CHEBI:15377"/>
        <dbReference type="ChEBI" id="CHEBI:65285"/>
        <dbReference type="ChEBI" id="CHEBI:80291"/>
        <dbReference type="EC" id="4.2.1.84"/>
    </reaction>
</comment>
<evidence type="ECO:0000256" key="5">
    <source>
        <dbReference type="ARBA" id="ARBA00044877"/>
    </source>
</evidence>
<dbReference type="InterPro" id="IPR004232">
    <property type="entry name" value="CN_Hdrtase_a/SCN_Hdrlase_g"/>
</dbReference>
<evidence type="ECO:0000259" key="6">
    <source>
        <dbReference type="Pfam" id="PF02979"/>
    </source>
</evidence>
<evidence type="ECO:0000313" key="7">
    <source>
        <dbReference type="EMBL" id="UXX82752.1"/>
    </source>
</evidence>
<protein>
    <recommendedName>
        <fullName evidence="2">nitrile hydratase</fullName>
        <ecNumber evidence="2">4.2.1.84</ecNumber>
    </recommendedName>
</protein>
<dbReference type="Gene3D" id="3.90.330.10">
    <property type="entry name" value="Nitrile hydratase alpha /Thiocyanate hydrolase gamma"/>
    <property type="match status" value="1"/>
</dbReference>
<reference evidence="7" key="1">
    <citation type="submission" date="2022-10" db="EMBL/GenBank/DDBJ databases">
        <title>Roseovarius pelagicus sp. nov., isolated from Arctic seawater.</title>
        <authorList>
            <person name="Hong Y.W."/>
            <person name="Hwang C.Y."/>
        </authorList>
    </citation>
    <scope>NUCLEOTIDE SEQUENCE</scope>
    <source>
        <strain evidence="7">HL-MP18</strain>
    </source>
</reference>
<evidence type="ECO:0000256" key="1">
    <source>
        <dbReference type="ARBA" id="ARBA00009363"/>
    </source>
</evidence>
<keyword evidence="3" id="KW-0479">Metal-binding</keyword>
<gene>
    <name evidence="7" type="primary">nthA</name>
    <name evidence="7" type="ORF">N7U68_16940</name>
</gene>
<evidence type="ECO:0000256" key="4">
    <source>
        <dbReference type="ARBA" id="ARBA00023239"/>
    </source>
</evidence>
<dbReference type="InterPro" id="IPR018141">
    <property type="entry name" value="Nitrile_hydratase_asu"/>
</dbReference>
<feature type="domain" description="Nitrile hydratase alpha/Thiocyanate hydrolase gamma" evidence="6">
    <location>
        <begin position="29"/>
        <end position="207"/>
    </location>
</feature>
<dbReference type="InterPro" id="IPR023900">
    <property type="entry name" value="CN_Hdrtase_asu/SCN_Hdrlase_gsu"/>
</dbReference>
<keyword evidence="4 7" id="KW-0456">Lyase</keyword>
<organism evidence="7 8">
    <name type="scientific">Roseovarius pelagicus</name>
    <dbReference type="NCBI Taxonomy" id="2980108"/>
    <lineage>
        <taxon>Bacteria</taxon>
        <taxon>Pseudomonadati</taxon>
        <taxon>Pseudomonadota</taxon>
        <taxon>Alphaproteobacteria</taxon>
        <taxon>Rhodobacterales</taxon>
        <taxon>Roseobacteraceae</taxon>
        <taxon>Roseovarius</taxon>
    </lineage>
</organism>
<dbReference type="SUPFAM" id="SSF56209">
    <property type="entry name" value="Nitrile hydratase alpha chain"/>
    <property type="match status" value="1"/>
</dbReference>
<dbReference type="NCBIfam" id="TIGR01323">
    <property type="entry name" value="nitrile_alph"/>
    <property type="match status" value="1"/>
</dbReference>
<dbReference type="PIRSF" id="PIRSF001426">
    <property type="entry name" value="NHase_alpha"/>
    <property type="match status" value="1"/>
</dbReference>
<dbReference type="RefSeq" id="WP_263047565.1">
    <property type="nucleotide sequence ID" value="NZ_CP106738.1"/>
</dbReference>